<dbReference type="PATRIC" id="fig|1131455.3.peg.54"/>
<dbReference type="NCBIfam" id="NF045851">
    <property type="entry name" value="mem_nucl_MnuA"/>
    <property type="match status" value="1"/>
</dbReference>
<evidence type="ECO:0000256" key="1">
    <source>
        <dbReference type="SAM" id="MobiDB-lite"/>
    </source>
</evidence>
<reference evidence="3 4" key="1">
    <citation type="journal article" date="2012" name="J. Bacteriol.">
        <title>Genome annotation of five Mycoplasma canis strains.</title>
        <authorList>
            <person name="Brown D.R."/>
            <person name="May M."/>
            <person name="Michaels D.L."/>
            <person name="Barbet A.F."/>
        </authorList>
    </citation>
    <scope>NUCLEOTIDE SEQUENCE [LARGE SCALE GENOMIC DNA]</scope>
    <source>
        <strain evidence="3 4">UFG4</strain>
    </source>
</reference>
<feature type="signal peptide" evidence="2">
    <location>
        <begin position="1"/>
        <end position="21"/>
    </location>
</feature>
<organism evidence="3 4">
    <name type="scientific">Mycoplasmopsis canis UFG4</name>
    <dbReference type="NCBI Taxonomy" id="1131455"/>
    <lineage>
        <taxon>Bacteria</taxon>
        <taxon>Bacillati</taxon>
        <taxon>Mycoplasmatota</taxon>
        <taxon>Mycoplasmoidales</taxon>
        <taxon>Metamycoplasmataceae</taxon>
        <taxon>Mycoplasmopsis</taxon>
    </lineage>
</organism>
<comment type="caution">
    <text evidence="3">The sequence shown here is derived from an EMBL/GenBank/DDBJ whole genome shotgun (WGS) entry which is preliminary data.</text>
</comment>
<accession>I1A7C6</accession>
<dbReference type="OrthoDB" id="403989at2"/>
<dbReference type="RefSeq" id="WP_004796967.1">
    <property type="nucleotide sequence ID" value="NZ_AJFU01000002.1"/>
</dbReference>
<evidence type="ECO:0000313" key="3">
    <source>
        <dbReference type="EMBL" id="EIE42397.1"/>
    </source>
</evidence>
<feature type="compositionally biased region" description="Basic and acidic residues" evidence="1">
    <location>
        <begin position="47"/>
        <end position="68"/>
    </location>
</feature>
<keyword evidence="3" id="KW-0449">Lipoprotein</keyword>
<dbReference type="AlphaFoldDB" id="I1A7C6"/>
<dbReference type="PROSITE" id="PS51257">
    <property type="entry name" value="PROKAR_LIPOPROTEIN"/>
    <property type="match status" value="1"/>
</dbReference>
<dbReference type="SUPFAM" id="SSF56219">
    <property type="entry name" value="DNase I-like"/>
    <property type="match status" value="1"/>
</dbReference>
<sequence>MKSKKIIRLFSLILSGGIVSASISCNNIQSEHQKENNPQTNETKIQNNHESKIDKKEDKNHSINEVDNKPLNNKKTTNQNDFGDSVLIGSWNIQNISNKTAIKDGFRLNAIADILKEENIKLLSIQELSGGESEAIERLVDLFNKKFNENFKLRKSKIGVKSKSRPNSIERQAVIYDPDNFESISNSETEIVESFYGKTAEFVRPLWNTYWKNKANDKKFWIINGHLDSPGAKKDIEKKANELEGIKWKSSQGEQEVKEFLDIHNAFNFLKEKFYKSLDTFDSMIFNGDTNIKTKNFKDANDYYINLGYEVGYSSFLEKNIDDYKTSLGKNENYSHPYDKFIILDKTDSIDQLPASKFKYDIIKAFKKQETINKYKEKFENDYKGKTASTKSMIEKISDHTLVKISMKNNR</sequence>
<protein>
    <submittedName>
        <fullName evidence="3">Putative membrane nuclease, lipoprotein</fullName>
    </submittedName>
</protein>
<dbReference type="InterPro" id="IPR036691">
    <property type="entry name" value="Endo/exonu/phosph_ase_sf"/>
</dbReference>
<evidence type="ECO:0000313" key="4">
    <source>
        <dbReference type="Proteomes" id="UP000006229"/>
    </source>
</evidence>
<feature type="region of interest" description="Disordered" evidence="1">
    <location>
        <begin position="31"/>
        <end position="79"/>
    </location>
</feature>
<dbReference type="EMBL" id="AJFU01000002">
    <property type="protein sequence ID" value="EIE42397.1"/>
    <property type="molecule type" value="Genomic_DNA"/>
</dbReference>
<dbReference type="Proteomes" id="UP000006229">
    <property type="component" value="Unassembled WGS sequence"/>
</dbReference>
<feature type="compositionally biased region" description="Polar residues" evidence="1">
    <location>
        <begin position="31"/>
        <end position="46"/>
    </location>
</feature>
<evidence type="ECO:0000256" key="2">
    <source>
        <dbReference type="SAM" id="SignalP"/>
    </source>
</evidence>
<gene>
    <name evidence="3" type="ORF">MCANUFG4_00274</name>
</gene>
<feature type="chain" id="PRO_5003637846" evidence="2">
    <location>
        <begin position="22"/>
        <end position="411"/>
    </location>
</feature>
<name>I1A7C6_9BACT</name>
<proteinExistence type="predicted"/>
<keyword evidence="4" id="KW-1185">Reference proteome</keyword>
<feature type="compositionally biased region" description="Polar residues" evidence="1">
    <location>
        <begin position="70"/>
        <end position="79"/>
    </location>
</feature>
<keyword evidence="2" id="KW-0732">Signal</keyword>
<dbReference type="Gene3D" id="3.60.10.10">
    <property type="entry name" value="Endonuclease/exonuclease/phosphatase"/>
    <property type="match status" value="1"/>
</dbReference>